<dbReference type="InterPro" id="IPR043519">
    <property type="entry name" value="NT_sf"/>
</dbReference>
<keyword evidence="1" id="KW-0808">Transferase</keyword>
<dbReference type="EC" id="2.7.1.24" evidence="1"/>
<dbReference type="RefSeq" id="WP_089429356.1">
    <property type="nucleotide sequence ID" value="NZ_CABVQT010000001.1"/>
</dbReference>
<dbReference type="Gene3D" id="3.30.460.10">
    <property type="entry name" value="Beta Polymerase, domain 2"/>
    <property type="match status" value="1"/>
</dbReference>
<dbReference type="PANTHER" id="PTHR34822">
    <property type="entry name" value="GRPB DOMAIN PROTEIN (AFU_ORTHOLOGUE AFUA_1G01530)"/>
    <property type="match status" value="1"/>
</dbReference>
<dbReference type="Pfam" id="PF04229">
    <property type="entry name" value="GrpB"/>
    <property type="match status" value="1"/>
</dbReference>
<evidence type="ECO:0000313" key="2">
    <source>
        <dbReference type="Proteomes" id="UP000494182"/>
    </source>
</evidence>
<dbReference type="AlphaFoldDB" id="A0A6P2V7J4"/>
<protein>
    <submittedName>
        <fullName evidence="1">Dephospho-CoA kinase</fullName>
        <ecNumber evidence="1">2.7.1.24</ecNumber>
    </submittedName>
</protein>
<dbReference type="EMBL" id="CABVQT010000001">
    <property type="protein sequence ID" value="VWC82173.1"/>
    <property type="molecule type" value="Genomic_DNA"/>
</dbReference>
<dbReference type="SUPFAM" id="SSF81301">
    <property type="entry name" value="Nucleotidyltransferase"/>
    <property type="match status" value="1"/>
</dbReference>
<proteinExistence type="predicted"/>
<evidence type="ECO:0000313" key="1">
    <source>
        <dbReference type="EMBL" id="VWC82173.1"/>
    </source>
</evidence>
<organism evidence="1 2">
    <name type="scientific">Burkholderia contaminans</name>
    <dbReference type="NCBI Taxonomy" id="488447"/>
    <lineage>
        <taxon>Bacteria</taxon>
        <taxon>Pseudomonadati</taxon>
        <taxon>Pseudomonadota</taxon>
        <taxon>Betaproteobacteria</taxon>
        <taxon>Burkholderiales</taxon>
        <taxon>Burkholderiaceae</taxon>
        <taxon>Burkholderia</taxon>
        <taxon>Burkholderia cepacia complex</taxon>
    </lineage>
</organism>
<keyword evidence="1" id="KW-0418">Kinase</keyword>
<dbReference type="PANTHER" id="PTHR34822:SF1">
    <property type="entry name" value="GRPB FAMILY PROTEIN"/>
    <property type="match status" value="1"/>
</dbReference>
<dbReference type="GO" id="GO:0004140">
    <property type="term" value="F:dephospho-CoA kinase activity"/>
    <property type="evidence" value="ECO:0007669"/>
    <property type="project" value="UniProtKB-EC"/>
</dbReference>
<gene>
    <name evidence="1" type="primary">coaE</name>
    <name evidence="1" type="ORF">BCO71171_00548</name>
</gene>
<sequence>MVGSNSSRLLSDEITVFETGDPNENPWVWGVPKIESIEVVPYDSKWPELFLALKADIETALAGNFLNIEHVGSTAVPGLAAKPVIDIDLIVENPHAEALYVPVLEAMGYTLTVRELSWYQHRMLRLDSPRVNLHVFGPNCPEHVRHILFRDWLCSHPEDRQHYALTKALAKNRVDNVQSYNEKKRDTVEEIYRRIFEFHGLPKSDSTD</sequence>
<dbReference type="InterPro" id="IPR007344">
    <property type="entry name" value="GrpB/CoaE"/>
</dbReference>
<reference evidence="1 2" key="1">
    <citation type="submission" date="2019-09" db="EMBL/GenBank/DDBJ databases">
        <authorList>
            <person name="Depoorter E."/>
        </authorList>
    </citation>
    <scope>NUCLEOTIDE SEQUENCE [LARGE SCALE GENOMIC DNA]</scope>
    <source>
        <strain evidence="1">R-71171</strain>
    </source>
</reference>
<name>A0A6P2V7J4_9BURK</name>
<accession>A0A6P2V7J4</accession>
<dbReference type="Proteomes" id="UP000494182">
    <property type="component" value="Unassembled WGS sequence"/>
</dbReference>